<dbReference type="EMBL" id="VWSF01000025">
    <property type="protein sequence ID" value="KAA5540818.1"/>
    <property type="molecule type" value="Genomic_DNA"/>
</dbReference>
<dbReference type="Proteomes" id="UP000323426">
    <property type="component" value="Unassembled WGS sequence"/>
</dbReference>
<sequence>MELQGKWTRDPEGFMDFDSSAAQRLYETITDTYHQVYNNYLDQFDDEEEAHQQALADGYEMVTDYKTINGAEEFVTTYTTPTHVADIWYVFDAVSGKRIYDRGFIRISNK</sequence>
<keyword evidence="2" id="KW-1185">Reference proteome</keyword>
<comment type="caution">
    <text evidence="1">The sequence shown here is derived from an EMBL/GenBank/DDBJ whole genome shotgun (WGS) entry which is preliminary data.</text>
</comment>
<name>A0A5M6D016_9BACT</name>
<proteinExistence type="predicted"/>
<reference evidence="1 2" key="1">
    <citation type="submission" date="2019-09" db="EMBL/GenBank/DDBJ databases">
        <title>Genome sequence and assembly of Adhaeribacter sp.</title>
        <authorList>
            <person name="Chhetri G."/>
        </authorList>
    </citation>
    <scope>NUCLEOTIDE SEQUENCE [LARGE SCALE GENOMIC DNA]</scope>
    <source>
        <strain evidence="1 2">DK36</strain>
    </source>
</reference>
<accession>A0A5M6D016</accession>
<organism evidence="1 2">
    <name type="scientific">Adhaeribacter rhizoryzae</name>
    <dbReference type="NCBI Taxonomy" id="2607907"/>
    <lineage>
        <taxon>Bacteria</taxon>
        <taxon>Pseudomonadati</taxon>
        <taxon>Bacteroidota</taxon>
        <taxon>Cytophagia</taxon>
        <taxon>Cytophagales</taxon>
        <taxon>Hymenobacteraceae</taxon>
        <taxon>Adhaeribacter</taxon>
    </lineage>
</organism>
<gene>
    <name evidence="1" type="ORF">F0145_22185</name>
</gene>
<dbReference type="AlphaFoldDB" id="A0A5M6D016"/>
<dbReference type="RefSeq" id="WP_150092122.1">
    <property type="nucleotide sequence ID" value="NZ_VWSF01000025.1"/>
</dbReference>
<protein>
    <submittedName>
        <fullName evidence="1">Uncharacterized protein</fullName>
    </submittedName>
</protein>
<evidence type="ECO:0000313" key="1">
    <source>
        <dbReference type="EMBL" id="KAA5540818.1"/>
    </source>
</evidence>
<evidence type="ECO:0000313" key="2">
    <source>
        <dbReference type="Proteomes" id="UP000323426"/>
    </source>
</evidence>